<evidence type="ECO:0000256" key="2">
    <source>
        <dbReference type="ARBA" id="ARBA00022679"/>
    </source>
</evidence>
<dbReference type="PROSITE" id="PS00584">
    <property type="entry name" value="PFKB_KINASES_2"/>
    <property type="match status" value="1"/>
</dbReference>
<evidence type="ECO:0000313" key="7">
    <source>
        <dbReference type="Proteomes" id="UP001237737"/>
    </source>
</evidence>
<feature type="domain" description="Carbohydrate kinase PfkB" evidence="5">
    <location>
        <begin position="12"/>
        <end position="300"/>
    </location>
</feature>
<proteinExistence type="inferred from homology"/>
<keyword evidence="3 4" id="KW-0418">Kinase</keyword>
<dbReference type="InterPro" id="IPR002173">
    <property type="entry name" value="Carboh/pur_kinase_PfkB_CS"/>
</dbReference>
<evidence type="ECO:0000256" key="3">
    <source>
        <dbReference type="ARBA" id="ARBA00022777"/>
    </source>
</evidence>
<dbReference type="SUPFAM" id="SSF53613">
    <property type="entry name" value="Ribokinase-like"/>
    <property type="match status" value="1"/>
</dbReference>
<dbReference type="InterPro" id="IPR011611">
    <property type="entry name" value="PfkB_dom"/>
</dbReference>
<dbReference type="RefSeq" id="WP_306846634.1">
    <property type="nucleotide sequence ID" value="NZ_JAUSSK010000001.1"/>
</dbReference>
<reference evidence="6 7" key="1">
    <citation type="submission" date="2023-07" db="EMBL/GenBank/DDBJ databases">
        <title>Sorghum-associated microbial communities from plants grown in Nebraska, USA.</title>
        <authorList>
            <person name="Schachtman D."/>
        </authorList>
    </citation>
    <scope>NUCLEOTIDE SEQUENCE [LARGE SCALE GENOMIC DNA]</scope>
    <source>
        <strain evidence="6 7">CC60</strain>
    </source>
</reference>
<evidence type="ECO:0000256" key="1">
    <source>
        <dbReference type="ARBA" id="ARBA00010688"/>
    </source>
</evidence>
<organism evidence="6 7">
    <name type="scientific">Luteibacter jiangsuensis</name>
    <dbReference type="NCBI Taxonomy" id="637577"/>
    <lineage>
        <taxon>Bacteria</taxon>
        <taxon>Pseudomonadati</taxon>
        <taxon>Pseudomonadota</taxon>
        <taxon>Gammaproteobacteria</taxon>
        <taxon>Lysobacterales</taxon>
        <taxon>Rhodanobacteraceae</taxon>
        <taxon>Luteibacter</taxon>
    </lineage>
</organism>
<dbReference type="Gene3D" id="3.40.1190.20">
    <property type="match status" value="1"/>
</dbReference>
<dbReference type="PANTHER" id="PTHR10584">
    <property type="entry name" value="SUGAR KINASE"/>
    <property type="match status" value="1"/>
</dbReference>
<gene>
    <name evidence="6" type="ORF">J2T07_000187</name>
</gene>
<dbReference type="InterPro" id="IPR029056">
    <property type="entry name" value="Ribokinase-like"/>
</dbReference>
<dbReference type="PRINTS" id="PR00990">
    <property type="entry name" value="RIBOKINASE"/>
</dbReference>
<dbReference type="InterPro" id="IPR002139">
    <property type="entry name" value="Ribo/fructo_kinase"/>
</dbReference>
<keyword evidence="2 4" id="KW-0808">Transferase</keyword>
<evidence type="ECO:0000313" key="6">
    <source>
        <dbReference type="EMBL" id="MDQ0008028.1"/>
    </source>
</evidence>
<keyword evidence="7" id="KW-1185">Reference proteome</keyword>
<accession>A0ABT9SSR2</accession>
<dbReference type="Proteomes" id="UP001237737">
    <property type="component" value="Unassembled WGS sequence"/>
</dbReference>
<dbReference type="GO" id="GO:0016301">
    <property type="term" value="F:kinase activity"/>
    <property type="evidence" value="ECO:0007669"/>
    <property type="project" value="UniProtKB-KW"/>
</dbReference>
<evidence type="ECO:0000259" key="5">
    <source>
        <dbReference type="Pfam" id="PF00294"/>
    </source>
</evidence>
<dbReference type="EMBL" id="JAUSSK010000001">
    <property type="protein sequence ID" value="MDQ0008028.1"/>
    <property type="molecule type" value="Genomic_DNA"/>
</dbReference>
<dbReference type="Pfam" id="PF00294">
    <property type="entry name" value="PfkB"/>
    <property type="match status" value="1"/>
</dbReference>
<protein>
    <submittedName>
        <fullName evidence="6">Sugar/nucleoside kinase (Ribokinase family)</fullName>
    </submittedName>
</protein>
<evidence type="ECO:0000256" key="4">
    <source>
        <dbReference type="RuleBase" id="RU003704"/>
    </source>
</evidence>
<comment type="similarity">
    <text evidence="1 4">Belongs to the carbohydrate kinase PfkB family.</text>
</comment>
<name>A0ABT9SSR2_9GAMM</name>
<comment type="caution">
    <text evidence="6">The sequence shown here is derived from an EMBL/GenBank/DDBJ whole genome shotgun (WGS) entry which is preliminary data.</text>
</comment>
<sequence length="315" mass="33426">MAVSIDLKSWDVAVVGEIYADHVFSGFARWPGPGEEVLAKDYLRELGGGSVNTACGLSRLGRRTRLVGLIGETDFDWFERRLGDFGVGMDGIRLGVDGTGTTVSVSTREDRSFFTYLGANAGLSELLEVPTVIADLVAARHVHFAMPLARELAARILPQLRQAGCTTSLDVGHSADWLRDPTNHATCREIDFFLPNAKEASLLVGDDNADAYAAWSGAQGLRHTVLKLGARGALVADAAGTRTIHAPVVEALDTTGAGDAFDAGLIDAVLDGETLDRCVQRACVTGALCTTAAGALHALPHPPTLRTLRERTYGS</sequence>
<dbReference type="PANTHER" id="PTHR10584:SF166">
    <property type="entry name" value="RIBOKINASE"/>
    <property type="match status" value="1"/>
</dbReference>